<dbReference type="PANTHER" id="PTHR30290:SF10">
    <property type="entry name" value="PERIPLASMIC OLIGOPEPTIDE-BINDING PROTEIN-RELATED"/>
    <property type="match status" value="1"/>
</dbReference>
<evidence type="ECO:0000256" key="3">
    <source>
        <dbReference type="ARBA" id="ARBA00022448"/>
    </source>
</evidence>
<dbReference type="GO" id="GO:0015833">
    <property type="term" value="P:peptide transport"/>
    <property type="evidence" value="ECO:0007669"/>
    <property type="project" value="TreeGrafter"/>
</dbReference>
<dbReference type="RefSeq" id="WP_085513668.1">
    <property type="nucleotide sequence ID" value="NZ_FXAP01000006.1"/>
</dbReference>
<dbReference type="GO" id="GO:0043190">
    <property type="term" value="C:ATP-binding cassette (ABC) transporter complex"/>
    <property type="evidence" value="ECO:0007669"/>
    <property type="project" value="InterPro"/>
</dbReference>
<dbReference type="PIRSF" id="PIRSF002741">
    <property type="entry name" value="MppA"/>
    <property type="match status" value="1"/>
</dbReference>
<dbReference type="Gene3D" id="3.40.190.10">
    <property type="entry name" value="Periplasmic binding protein-like II"/>
    <property type="match status" value="1"/>
</dbReference>
<feature type="chain" id="PRO_5039444060" evidence="5">
    <location>
        <begin position="22"/>
        <end position="524"/>
    </location>
</feature>
<feature type="domain" description="Solute-binding protein family 5" evidence="6">
    <location>
        <begin position="77"/>
        <end position="442"/>
    </location>
</feature>
<evidence type="ECO:0000313" key="7">
    <source>
        <dbReference type="EMBL" id="ROR83149.1"/>
    </source>
</evidence>
<proteinExistence type="inferred from homology"/>
<evidence type="ECO:0000256" key="1">
    <source>
        <dbReference type="ARBA" id="ARBA00004196"/>
    </source>
</evidence>
<protein>
    <submittedName>
        <fullName evidence="7">Peptide/nickel transport system substrate-binding protein</fullName>
    </submittedName>
</protein>
<dbReference type="PROSITE" id="PS51257">
    <property type="entry name" value="PROKAR_LIPOPROTEIN"/>
    <property type="match status" value="1"/>
</dbReference>
<organism evidence="7 8">
    <name type="scientific">Plantibacter flavus</name>
    <dbReference type="NCBI Taxonomy" id="150123"/>
    <lineage>
        <taxon>Bacteria</taxon>
        <taxon>Bacillati</taxon>
        <taxon>Actinomycetota</taxon>
        <taxon>Actinomycetes</taxon>
        <taxon>Micrococcales</taxon>
        <taxon>Microbacteriaceae</taxon>
        <taxon>Plantibacter</taxon>
    </lineage>
</organism>
<keyword evidence="4 5" id="KW-0732">Signal</keyword>
<dbReference type="Gene3D" id="3.90.76.10">
    <property type="entry name" value="Dipeptide-binding Protein, Domain 1"/>
    <property type="match status" value="1"/>
</dbReference>
<comment type="subcellular location">
    <subcellularLocation>
        <location evidence="1">Cell envelope</location>
    </subcellularLocation>
</comment>
<dbReference type="GO" id="GO:0042597">
    <property type="term" value="C:periplasmic space"/>
    <property type="evidence" value="ECO:0007669"/>
    <property type="project" value="UniProtKB-ARBA"/>
</dbReference>
<reference evidence="7 8" key="1">
    <citation type="submission" date="2018-11" db="EMBL/GenBank/DDBJ databases">
        <title>Sequencing the genomes of 1000 actinobacteria strains.</title>
        <authorList>
            <person name="Klenk H.-P."/>
        </authorList>
    </citation>
    <scope>NUCLEOTIDE SEQUENCE [LARGE SCALE GENOMIC DNA]</scope>
    <source>
        <strain evidence="7 8">DSM 14012</strain>
    </source>
</reference>
<comment type="similarity">
    <text evidence="2">Belongs to the bacterial solute-binding protein 5 family.</text>
</comment>
<dbReference type="PANTHER" id="PTHR30290">
    <property type="entry name" value="PERIPLASMIC BINDING COMPONENT OF ABC TRANSPORTER"/>
    <property type="match status" value="1"/>
</dbReference>
<evidence type="ECO:0000256" key="5">
    <source>
        <dbReference type="SAM" id="SignalP"/>
    </source>
</evidence>
<name>A0A3N2C6L4_9MICO</name>
<dbReference type="GO" id="GO:0030313">
    <property type="term" value="C:cell envelope"/>
    <property type="evidence" value="ECO:0007669"/>
    <property type="project" value="UniProtKB-SubCell"/>
</dbReference>
<evidence type="ECO:0000256" key="4">
    <source>
        <dbReference type="ARBA" id="ARBA00022729"/>
    </source>
</evidence>
<dbReference type="Proteomes" id="UP000266915">
    <property type="component" value="Unassembled WGS sequence"/>
</dbReference>
<evidence type="ECO:0000256" key="2">
    <source>
        <dbReference type="ARBA" id="ARBA00005695"/>
    </source>
</evidence>
<sequence length="524" mass="55588">MNRSARFATVAIGLGVVVALAGCTAQGGTTTTTALVIGTTDQIVSLDPAGAWDRGSFTPQNQIYQHLLSYDEGDVVPAPDAAESCDFTDETTYVCTVKEGLTFSNGHALTAEDVVYSFTRVREIAADNGPSPLLANLDSVEEGEGNQVVFHLTVPNDQTWPYVLTSMAGPIVDEEVFPADELLSDDDVIGSGPYEVDSYQAGGLLSLEANSRYSGTRAKTQHVVLKPYTTASNLRLDLEKGDVDIAYRSLTATDVADLGSDSDLQVVEGPGGSVRFLTFNLNTQPGANDAQKLAIRQAVASLVDREEIADQVYKGTYAPAYSVVLDGQTGATPAFQTAFGDAPDPAKAAAILAAAGVSTPVALPIQYTSDHYGPDSDQEYALIKSQLEESGLFSVDLQSTEWTSYVKELNPESGYPAYQLGFFPDYPDPDNFLRSAYSTTGASVANGYSDPAVDALIDTEATATDPAARIAAIEQIQALTATAAPIIPLLQGTETVLAQKNVTGLEDTLDATYTFRFSVLDRTK</sequence>
<dbReference type="Gene3D" id="3.10.105.10">
    <property type="entry name" value="Dipeptide-binding Protein, Domain 3"/>
    <property type="match status" value="1"/>
</dbReference>
<evidence type="ECO:0000259" key="6">
    <source>
        <dbReference type="Pfam" id="PF00496"/>
    </source>
</evidence>
<dbReference type="InterPro" id="IPR000914">
    <property type="entry name" value="SBP_5_dom"/>
</dbReference>
<dbReference type="EMBL" id="RKHL01000001">
    <property type="protein sequence ID" value="ROR83149.1"/>
    <property type="molecule type" value="Genomic_DNA"/>
</dbReference>
<feature type="signal peptide" evidence="5">
    <location>
        <begin position="1"/>
        <end position="21"/>
    </location>
</feature>
<keyword evidence="3" id="KW-0813">Transport</keyword>
<dbReference type="SUPFAM" id="SSF53850">
    <property type="entry name" value="Periplasmic binding protein-like II"/>
    <property type="match status" value="1"/>
</dbReference>
<gene>
    <name evidence="7" type="ORF">EDD42_3255</name>
</gene>
<dbReference type="Pfam" id="PF00496">
    <property type="entry name" value="SBP_bac_5"/>
    <property type="match status" value="1"/>
</dbReference>
<comment type="caution">
    <text evidence="7">The sequence shown here is derived from an EMBL/GenBank/DDBJ whole genome shotgun (WGS) entry which is preliminary data.</text>
</comment>
<dbReference type="InterPro" id="IPR039424">
    <property type="entry name" value="SBP_5"/>
</dbReference>
<dbReference type="AlphaFoldDB" id="A0A3N2C6L4"/>
<accession>A0A3N2C6L4</accession>
<evidence type="ECO:0000313" key="8">
    <source>
        <dbReference type="Proteomes" id="UP000266915"/>
    </source>
</evidence>
<dbReference type="GO" id="GO:1904680">
    <property type="term" value="F:peptide transmembrane transporter activity"/>
    <property type="evidence" value="ECO:0007669"/>
    <property type="project" value="TreeGrafter"/>
</dbReference>
<dbReference type="InterPro" id="IPR030678">
    <property type="entry name" value="Peptide/Ni-bd"/>
</dbReference>
<keyword evidence="8" id="KW-1185">Reference proteome</keyword>